<sequence length="690" mass="79809">MYPIKKNKINSFYNIKLIILSLLINAISCDQDLVKDVNHPDKVDSLIRQADAVKKIYGNEGAKQFMNSAYAHFPEAGFRDLFSKYDYLRGLYESTYYKSNFDKCESYVDSMFYLIDRGDNKKKYKKEYARLHLLRAEALYHQKKYDEAFSYLHRGKMLVEEAVDSCLNSQFTSRMANIKYSERDYTSAATLYKHAYDEVIKCTETSGFDDMFANPQGYLCNIALCYSALDKTDIAMYFYNQALHFIRLNEKKYANRRDYISVARGVILGNLAVVYKKKKDFKQAEFLAKESILINSQKGRANRDAQFSQATLSEIYLIDNQLEKAHKVLQDLRISLDTLTHPDAELRWYNLEWQYWEKVNQIGKSQKYLKDYMAMKDSAENSQRNFARLDQALQKMENVHELELLNKKEELNRFYLLGTVTITVMAVVIAFLIGYSWRKTRKNLRELAALNQQITSQNAQLQLTLTVLERSQQENTRLLQVVAHDLRAPIGAISMAADLLLDEQTKTSKPRFFLEMIKSSSANSLSLIDSLLQGTVKLNKKELVELQELLTSCVAMLTLKAIEKKQSIDLKTEIIHLFVDRQKIWQVVSNILTNAIKFSQPKTTITIRMKKLADLVQISIKDQGIGISADLQDSIFELFTEAQRPGTWNEKPFGMGLAISRQIIEAHKGKLWFESEENRGTTFYIELPLT</sequence>
<keyword evidence="4" id="KW-0808">Transferase</keyword>
<comment type="catalytic activity">
    <reaction evidence="1">
        <text>ATP + protein L-histidine = ADP + protein N-phospho-L-histidine.</text>
        <dbReference type="EC" id="2.7.13.3"/>
    </reaction>
</comment>
<evidence type="ECO:0000256" key="6">
    <source>
        <dbReference type="ARBA" id="ARBA00023012"/>
    </source>
</evidence>
<dbReference type="GO" id="GO:0000155">
    <property type="term" value="F:phosphorelay sensor kinase activity"/>
    <property type="evidence" value="ECO:0007669"/>
    <property type="project" value="InterPro"/>
</dbReference>
<accession>A0A7K0EDF8</accession>
<dbReference type="Pfam" id="PF02518">
    <property type="entry name" value="HATPase_c"/>
    <property type="match status" value="1"/>
</dbReference>
<keyword evidence="6" id="KW-0902">Two-component regulatory system</keyword>
<gene>
    <name evidence="9" type="ORF">GJJ30_01355</name>
</gene>
<dbReference type="InterPro" id="IPR019734">
    <property type="entry name" value="TPR_rpt"/>
</dbReference>
<dbReference type="AlphaFoldDB" id="A0A7K0EDF8"/>
<dbReference type="InterPro" id="IPR036890">
    <property type="entry name" value="HATPase_C_sf"/>
</dbReference>
<dbReference type="SMART" id="SM00388">
    <property type="entry name" value="HisKA"/>
    <property type="match status" value="1"/>
</dbReference>
<keyword evidence="7" id="KW-0472">Membrane</keyword>
<dbReference type="SUPFAM" id="SSF55874">
    <property type="entry name" value="ATPase domain of HSP90 chaperone/DNA topoisomerase II/histidine kinase"/>
    <property type="match status" value="1"/>
</dbReference>
<dbReference type="InterPro" id="IPR050736">
    <property type="entry name" value="Sensor_HK_Regulatory"/>
</dbReference>
<dbReference type="Gene3D" id="3.30.565.10">
    <property type="entry name" value="Histidine kinase-like ATPase, C-terminal domain"/>
    <property type="match status" value="1"/>
</dbReference>
<evidence type="ECO:0000256" key="2">
    <source>
        <dbReference type="ARBA" id="ARBA00012438"/>
    </source>
</evidence>
<dbReference type="SMART" id="SM00028">
    <property type="entry name" value="TPR"/>
    <property type="match status" value="4"/>
</dbReference>
<dbReference type="Proteomes" id="UP000441754">
    <property type="component" value="Unassembled WGS sequence"/>
</dbReference>
<dbReference type="EMBL" id="WJXZ01000001">
    <property type="protein sequence ID" value="MRS59920.1"/>
    <property type="molecule type" value="Genomic_DNA"/>
</dbReference>
<dbReference type="InterPro" id="IPR011990">
    <property type="entry name" value="TPR-like_helical_dom_sf"/>
</dbReference>
<evidence type="ECO:0000256" key="4">
    <source>
        <dbReference type="ARBA" id="ARBA00022679"/>
    </source>
</evidence>
<proteinExistence type="predicted"/>
<dbReference type="EC" id="2.7.13.3" evidence="2"/>
<evidence type="ECO:0000256" key="1">
    <source>
        <dbReference type="ARBA" id="ARBA00000085"/>
    </source>
</evidence>
<dbReference type="SMART" id="SM00387">
    <property type="entry name" value="HATPase_c"/>
    <property type="match status" value="1"/>
</dbReference>
<organism evidence="9 10">
    <name type="scientific">Larkinella terrae</name>
    <dbReference type="NCBI Taxonomy" id="2025311"/>
    <lineage>
        <taxon>Bacteria</taxon>
        <taxon>Pseudomonadati</taxon>
        <taxon>Bacteroidota</taxon>
        <taxon>Cytophagia</taxon>
        <taxon>Cytophagales</taxon>
        <taxon>Spirosomataceae</taxon>
        <taxon>Larkinella</taxon>
    </lineage>
</organism>
<dbReference type="RefSeq" id="WP_154172367.1">
    <property type="nucleotide sequence ID" value="NZ_WJXZ01000001.1"/>
</dbReference>
<dbReference type="SUPFAM" id="SSF48452">
    <property type="entry name" value="TPR-like"/>
    <property type="match status" value="2"/>
</dbReference>
<dbReference type="PANTHER" id="PTHR43711">
    <property type="entry name" value="TWO-COMPONENT HISTIDINE KINASE"/>
    <property type="match status" value="1"/>
</dbReference>
<dbReference type="InterPro" id="IPR004358">
    <property type="entry name" value="Sig_transdc_His_kin-like_C"/>
</dbReference>
<evidence type="ECO:0000313" key="9">
    <source>
        <dbReference type="EMBL" id="MRS59920.1"/>
    </source>
</evidence>
<evidence type="ECO:0000259" key="8">
    <source>
        <dbReference type="PROSITE" id="PS50109"/>
    </source>
</evidence>
<dbReference type="PROSITE" id="PS50109">
    <property type="entry name" value="HIS_KIN"/>
    <property type="match status" value="1"/>
</dbReference>
<keyword evidence="10" id="KW-1185">Reference proteome</keyword>
<keyword evidence="7" id="KW-0812">Transmembrane</keyword>
<dbReference type="InterPro" id="IPR003594">
    <property type="entry name" value="HATPase_dom"/>
</dbReference>
<dbReference type="Gene3D" id="1.25.40.10">
    <property type="entry name" value="Tetratricopeptide repeat domain"/>
    <property type="match status" value="2"/>
</dbReference>
<dbReference type="InterPro" id="IPR005467">
    <property type="entry name" value="His_kinase_dom"/>
</dbReference>
<dbReference type="InterPro" id="IPR036097">
    <property type="entry name" value="HisK_dim/P_sf"/>
</dbReference>
<keyword evidence="5" id="KW-0418">Kinase</keyword>
<comment type="caution">
    <text evidence="9">The sequence shown here is derived from an EMBL/GenBank/DDBJ whole genome shotgun (WGS) entry which is preliminary data.</text>
</comment>
<protein>
    <recommendedName>
        <fullName evidence="2">histidine kinase</fullName>
        <ecNumber evidence="2">2.7.13.3</ecNumber>
    </recommendedName>
</protein>
<dbReference type="Pfam" id="PF00512">
    <property type="entry name" value="HisKA"/>
    <property type="match status" value="1"/>
</dbReference>
<evidence type="ECO:0000256" key="5">
    <source>
        <dbReference type="ARBA" id="ARBA00022777"/>
    </source>
</evidence>
<keyword evidence="7" id="KW-1133">Transmembrane helix</keyword>
<feature type="transmembrane region" description="Helical" evidence="7">
    <location>
        <begin position="414"/>
        <end position="435"/>
    </location>
</feature>
<keyword evidence="3" id="KW-0597">Phosphoprotein</keyword>
<dbReference type="FunFam" id="3.30.565.10:FF:000006">
    <property type="entry name" value="Sensor histidine kinase WalK"/>
    <property type="match status" value="1"/>
</dbReference>
<dbReference type="PRINTS" id="PR00344">
    <property type="entry name" value="BCTRLSENSOR"/>
</dbReference>
<reference evidence="9 10" key="1">
    <citation type="journal article" date="2018" name="Antonie Van Leeuwenhoek">
        <title>Larkinella terrae sp. nov., isolated from soil on Jeju Island, South Korea.</title>
        <authorList>
            <person name="Ten L.N."/>
            <person name="Jeon J."/>
            <person name="Park S.J."/>
            <person name="Park S."/>
            <person name="Lee S.Y."/>
            <person name="Kim M.K."/>
            <person name="Jung H.Y."/>
        </authorList>
    </citation>
    <scope>NUCLEOTIDE SEQUENCE [LARGE SCALE GENOMIC DNA]</scope>
    <source>
        <strain evidence="9 10">KCTC 52001</strain>
    </source>
</reference>
<dbReference type="CDD" id="cd00082">
    <property type="entry name" value="HisKA"/>
    <property type="match status" value="1"/>
</dbReference>
<dbReference type="InterPro" id="IPR003661">
    <property type="entry name" value="HisK_dim/P_dom"/>
</dbReference>
<name>A0A7K0EDF8_9BACT</name>
<feature type="domain" description="Histidine kinase" evidence="8">
    <location>
        <begin position="481"/>
        <end position="690"/>
    </location>
</feature>
<dbReference type="OrthoDB" id="9810447at2"/>
<evidence type="ECO:0000256" key="3">
    <source>
        <dbReference type="ARBA" id="ARBA00022553"/>
    </source>
</evidence>
<evidence type="ECO:0000256" key="7">
    <source>
        <dbReference type="SAM" id="Phobius"/>
    </source>
</evidence>
<dbReference type="PANTHER" id="PTHR43711:SF1">
    <property type="entry name" value="HISTIDINE KINASE 1"/>
    <property type="match status" value="1"/>
</dbReference>
<dbReference type="SUPFAM" id="SSF47384">
    <property type="entry name" value="Homodimeric domain of signal transducing histidine kinase"/>
    <property type="match status" value="1"/>
</dbReference>
<evidence type="ECO:0000313" key="10">
    <source>
        <dbReference type="Proteomes" id="UP000441754"/>
    </source>
</evidence>
<dbReference type="Gene3D" id="1.10.287.130">
    <property type="match status" value="1"/>
</dbReference>